<evidence type="ECO:0000256" key="2">
    <source>
        <dbReference type="SAM" id="SignalP"/>
    </source>
</evidence>
<evidence type="ECO:0008006" key="5">
    <source>
        <dbReference type="Google" id="ProtNLM"/>
    </source>
</evidence>
<dbReference type="AlphaFoldDB" id="A0ABD2AXN5"/>
<evidence type="ECO:0000256" key="1">
    <source>
        <dbReference type="SAM" id="Coils"/>
    </source>
</evidence>
<feature type="coiled-coil region" evidence="1">
    <location>
        <begin position="21"/>
        <end position="55"/>
    </location>
</feature>
<dbReference type="Proteomes" id="UP001607302">
    <property type="component" value="Unassembled WGS sequence"/>
</dbReference>
<feature type="chain" id="PRO_5044828332" description="Venom protein" evidence="2">
    <location>
        <begin position="20"/>
        <end position="238"/>
    </location>
</feature>
<dbReference type="EMBL" id="JAUDFV010000138">
    <property type="protein sequence ID" value="KAL2725235.1"/>
    <property type="molecule type" value="Genomic_DNA"/>
</dbReference>
<feature type="signal peptide" evidence="2">
    <location>
        <begin position="1"/>
        <end position="19"/>
    </location>
</feature>
<evidence type="ECO:0000313" key="3">
    <source>
        <dbReference type="EMBL" id="KAL2725235.1"/>
    </source>
</evidence>
<protein>
    <recommendedName>
        <fullName evidence="5">Venom protein</fullName>
    </recommendedName>
</protein>
<sequence length="238" mass="27282">MKIISFLLIAVLSFNQVISVKVNVEENLKDAEKKINVSKNEIENVIRDINKYRSNLQFMFNNKITVRQEQNAKTIRCMTDLSLEEIRTFVYDARTKGKNPTKCYQNSQAIARIISNNGYSSLDKCVKEAKVFIEQVQTTIDDIITTGQTLIAELDYIFSDCHNRLPKIKLHCVTRKIKKHELYIKNFNSSITSMRTTGDTAFHQGFLHGIACYNNVVVKTREGVRANVAEAEYCINKS</sequence>
<keyword evidence="4" id="KW-1185">Reference proteome</keyword>
<organism evidence="3 4">
    <name type="scientific">Vespula squamosa</name>
    <name type="common">Southern yellow jacket</name>
    <name type="synonym">Wasp</name>
    <dbReference type="NCBI Taxonomy" id="30214"/>
    <lineage>
        <taxon>Eukaryota</taxon>
        <taxon>Metazoa</taxon>
        <taxon>Ecdysozoa</taxon>
        <taxon>Arthropoda</taxon>
        <taxon>Hexapoda</taxon>
        <taxon>Insecta</taxon>
        <taxon>Pterygota</taxon>
        <taxon>Neoptera</taxon>
        <taxon>Endopterygota</taxon>
        <taxon>Hymenoptera</taxon>
        <taxon>Apocrita</taxon>
        <taxon>Aculeata</taxon>
        <taxon>Vespoidea</taxon>
        <taxon>Vespidae</taxon>
        <taxon>Vespinae</taxon>
        <taxon>Vespula</taxon>
    </lineage>
</organism>
<evidence type="ECO:0000313" key="4">
    <source>
        <dbReference type="Proteomes" id="UP001607302"/>
    </source>
</evidence>
<keyword evidence="1" id="KW-0175">Coiled coil</keyword>
<accession>A0ABD2AXN5</accession>
<gene>
    <name evidence="3" type="ORF">V1478_007908</name>
</gene>
<reference evidence="3 4" key="1">
    <citation type="journal article" date="2024" name="Ann. Entomol. Soc. Am.">
        <title>Genomic analyses of the southern and eastern yellowjacket wasps (Hymenoptera: Vespidae) reveal evolutionary signatures of social life.</title>
        <authorList>
            <person name="Catto M.A."/>
            <person name="Caine P.B."/>
            <person name="Orr S.E."/>
            <person name="Hunt B.G."/>
            <person name="Goodisman M.A.D."/>
        </authorList>
    </citation>
    <scope>NUCLEOTIDE SEQUENCE [LARGE SCALE GENOMIC DNA]</scope>
    <source>
        <strain evidence="3">233</strain>
        <tissue evidence="3">Head and thorax</tissue>
    </source>
</reference>
<proteinExistence type="predicted"/>
<comment type="caution">
    <text evidence="3">The sequence shown here is derived from an EMBL/GenBank/DDBJ whole genome shotgun (WGS) entry which is preliminary data.</text>
</comment>
<name>A0ABD2AXN5_VESSQ</name>
<keyword evidence="2" id="KW-0732">Signal</keyword>